<feature type="region of interest" description="Disordered" evidence="1">
    <location>
        <begin position="30"/>
        <end position="55"/>
    </location>
</feature>
<keyword evidence="3" id="KW-1185">Reference proteome</keyword>
<evidence type="ECO:0000313" key="3">
    <source>
        <dbReference type="Proteomes" id="UP001303473"/>
    </source>
</evidence>
<dbReference type="EMBL" id="MU853784">
    <property type="protein sequence ID" value="KAK3941292.1"/>
    <property type="molecule type" value="Genomic_DNA"/>
</dbReference>
<sequence>MPTRLHEQLHLALNPRYEHQLVRMGLEDGWGHPGGEWGEGDSSGGPKPERQGPGAWPTLAIEAGDSESLNQLRRDMEWWFNTSNHAVKIVILARFDHRRREIQLEKWEEEPRAARPGAITTRSAGTLAPVLWQSISITQNTTNPPSYNVAKGALVLGFKLLFLRGPGPGGGDFVFNIPDLQVYAADIWAQLRD</sequence>
<dbReference type="Proteomes" id="UP001303473">
    <property type="component" value="Unassembled WGS sequence"/>
</dbReference>
<dbReference type="AlphaFoldDB" id="A0AAN6NCM2"/>
<gene>
    <name evidence="2" type="ORF">QBC46DRAFT_363422</name>
</gene>
<accession>A0AAN6NCM2</accession>
<evidence type="ECO:0000256" key="1">
    <source>
        <dbReference type="SAM" id="MobiDB-lite"/>
    </source>
</evidence>
<proteinExistence type="predicted"/>
<organism evidence="2 3">
    <name type="scientific">Diplogelasinospora grovesii</name>
    <dbReference type="NCBI Taxonomy" id="303347"/>
    <lineage>
        <taxon>Eukaryota</taxon>
        <taxon>Fungi</taxon>
        <taxon>Dikarya</taxon>
        <taxon>Ascomycota</taxon>
        <taxon>Pezizomycotina</taxon>
        <taxon>Sordariomycetes</taxon>
        <taxon>Sordariomycetidae</taxon>
        <taxon>Sordariales</taxon>
        <taxon>Diplogelasinosporaceae</taxon>
        <taxon>Diplogelasinospora</taxon>
    </lineage>
</organism>
<feature type="compositionally biased region" description="Gly residues" evidence="1">
    <location>
        <begin position="31"/>
        <end position="43"/>
    </location>
</feature>
<protein>
    <submittedName>
        <fullName evidence="2">Uncharacterized protein</fullName>
    </submittedName>
</protein>
<evidence type="ECO:0000313" key="2">
    <source>
        <dbReference type="EMBL" id="KAK3941292.1"/>
    </source>
</evidence>
<name>A0AAN6NCM2_9PEZI</name>
<comment type="caution">
    <text evidence="2">The sequence shown here is derived from an EMBL/GenBank/DDBJ whole genome shotgun (WGS) entry which is preliminary data.</text>
</comment>
<reference evidence="3" key="1">
    <citation type="journal article" date="2023" name="Mol. Phylogenet. Evol.">
        <title>Genome-scale phylogeny and comparative genomics of the fungal order Sordariales.</title>
        <authorList>
            <person name="Hensen N."/>
            <person name="Bonometti L."/>
            <person name="Westerberg I."/>
            <person name="Brannstrom I.O."/>
            <person name="Guillou S."/>
            <person name="Cros-Aarteil S."/>
            <person name="Calhoun S."/>
            <person name="Haridas S."/>
            <person name="Kuo A."/>
            <person name="Mondo S."/>
            <person name="Pangilinan J."/>
            <person name="Riley R."/>
            <person name="LaButti K."/>
            <person name="Andreopoulos B."/>
            <person name="Lipzen A."/>
            <person name="Chen C."/>
            <person name="Yan M."/>
            <person name="Daum C."/>
            <person name="Ng V."/>
            <person name="Clum A."/>
            <person name="Steindorff A."/>
            <person name="Ohm R.A."/>
            <person name="Martin F."/>
            <person name="Silar P."/>
            <person name="Natvig D.O."/>
            <person name="Lalanne C."/>
            <person name="Gautier V."/>
            <person name="Ament-Velasquez S.L."/>
            <person name="Kruys A."/>
            <person name="Hutchinson M.I."/>
            <person name="Powell A.J."/>
            <person name="Barry K."/>
            <person name="Miller A.N."/>
            <person name="Grigoriev I.V."/>
            <person name="Debuchy R."/>
            <person name="Gladieux P."/>
            <person name="Hiltunen Thoren M."/>
            <person name="Johannesson H."/>
        </authorList>
    </citation>
    <scope>NUCLEOTIDE SEQUENCE [LARGE SCALE GENOMIC DNA]</scope>
    <source>
        <strain evidence="3">CBS 340.73</strain>
    </source>
</reference>